<evidence type="ECO:0000313" key="2">
    <source>
        <dbReference type="Proteomes" id="UP001175097"/>
    </source>
</evidence>
<dbReference type="EMBL" id="JAROCC010000007">
    <property type="protein sequence ID" value="MDN4607959.1"/>
    <property type="molecule type" value="Genomic_DNA"/>
</dbReference>
<reference evidence="1" key="1">
    <citation type="submission" date="2023-03" db="EMBL/GenBank/DDBJ databases">
        <title>MT1 and MT2 Draft Genomes of Novel Species.</title>
        <authorList>
            <person name="Venkateswaran K."/>
        </authorList>
    </citation>
    <scope>NUCLEOTIDE SEQUENCE</scope>
    <source>
        <strain evidence="1">F6_3S_P_2</strain>
    </source>
</reference>
<evidence type="ECO:0008006" key="3">
    <source>
        <dbReference type="Google" id="ProtNLM"/>
    </source>
</evidence>
<dbReference type="RefSeq" id="WP_301243718.1">
    <property type="nucleotide sequence ID" value="NZ_JAROCC010000007.1"/>
</dbReference>
<name>A0ABT8JS23_9BACL</name>
<dbReference type="Proteomes" id="UP001175097">
    <property type="component" value="Unassembled WGS sequence"/>
</dbReference>
<comment type="caution">
    <text evidence="1">The sequence shown here is derived from an EMBL/GenBank/DDBJ whole genome shotgun (WGS) entry which is preliminary data.</text>
</comment>
<proteinExistence type="predicted"/>
<organism evidence="1 2">
    <name type="scientific">Sporosarcina highlanderae</name>
    <dbReference type="NCBI Taxonomy" id="3035916"/>
    <lineage>
        <taxon>Bacteria</taxon>
        <taxon>Bacillati</taxon>
        <taxon>Bacillota</taxon>
        <taxon>Bacilli</taxon>
        <taxon>Bacillales</taxon>
        <taxon>Caryophanaceae</taxon>
        <taxon>Sporosarcina</taxon>
    </lineage>
</organism>
<sequence>MPENNHNLIQIRQKYNADLAFVEGKINYNEFESRHQVGEKSEWFEINYVAYHSFFLHSLLLNLKVEDRIRAVLKLNGFSRRSAESAGGFGGSTISNLLNEEDRVFTESRAKIALFLDIPIIYLLKDKPTYNETMQYEYLEFQQYGRKISFDEMKRTLTRPQKRSIIAYHLELVDNDVNEANQIHELLRFCRVDLQKTYYSVEFYFNSSMHIDISFINTIIKMFDDRVYRVILSNPILRDSFKLSIIGVYIEEQHKDAKNFAEKLLKYDNGVLLFPYNFDFKIDNVVPN</sequence>
<protein>
    <recommendedName>
        <fullName evidence="3">HTH cro/C1-type domain-containing protein</fullName>
    </recommendedName>
</protein>
<keyword evidence="2" id="KW-1185">Reference proteome</keyword>
<gene>
    <name evidence="1" type="ORF">P5G49_10825</name>
</gene>
<evidence type="ECO:0000313" key="1">
    <source>
        <dbReference type="EMBL" id="MDN4607959.1"/>
    </source>
</evidence>
<accession>A0ABT8JS23</accession>